<dbReference type="NCBIfam" id="NF037995">
    <property type="entry name" value="TRAP_S1"/>
    <property type="match status" value="1"/>
</dbReference>
<dbReference type="InterPro" id="IPR018389">
    <property type="entry name" value="DctP_fam"/>
</dbReference>
<dbReference type="GO" id="GO:0055085">
    <property type="term" value="P:transmembrane transport"/>
    <property type="evidence" value="ECO:0007669"/>
    <property type="project" value="InterPro"/>
</dbReference>
<evidence type="ECO:0000256" key="4">
    <source>
        <dbReference type="SAM" id="SignalP"/>
    </source>
</evidence>
<evidence type="ECO:0000256" key="3">
    <source>
        <dbReference type="ARBA" id="ARBA00022729"/>
    </source>
</evidence>
<evidence type="ECO:0000313" key="6">
    <source>
        <dbReference type="Proteomes" id="UP000275394"/>
    </source>
</evidence>
<reference evidence="5 6" key="1">
    <citation type="submission" date="2018-11" db="EMBL/GenBank/DDBJ databases">
        <title>Genomic Encyclopedia of Type Strains, Phase IV (KMG-IV): sequencing the most valuable type-strain genomes for metagenomic binning, comparative biology and taxonomic classification.</title>
        <authorList>
            <person name="Goeker M."/>
        </authorList>
    </citation>
    <scope>NUCLEOTIDE SEQUENCE [LARGE SCALE GENOMIC DNA]</scope>
    <source>
        <strain evidence="5 6">DSM 100316</strain>
    </source>
</reference>
<comment type="caution">
    <text evidence="5">The sequence shown here is derived from an EMBL/GenBank/DDBJ whole genome shotgun (WGS) entry which is preliminary data.</text>
</comment>
<sequence length="341" mass="37057">MFNWIKKSLFVGAMAVTSATLWVGAAGATTLKIATLSPDGSAWMREMRQAGKDIKQQTDGRVVFKFYPGGVMGSDDAVLRKIRIGQLNGGAMTGGSLSRFAPDSQAYNLPLKFRSFDEVDYVRKRLDPVIEQKIHEGGFVTFGLAEGGLAYTMSKHPIDSVESLRGSKVWIPNDDKGAQQATDAFGVAPIPLQVADVLAGLQTGLVDTVATSPIGAIALQWHTQISTMTDVPMLYFYAVLAIDKKAYKRVSAADQKIVDSVMTAAFKRIDSANRKDNLAAFDALQGQGVKIIELSAEERQRWYKLAADAEQTIIKKGVVSQEMADKVDSLLTEYRGTVASH</sequence>
<evidence type="ECO:0000256" key="2">
    <source>
        <dbReference type="ARBA" id="ARBA00022448"/>
    </source>
</evidence>
<feature type="chain" id="PRO_5018143174" evidence="4">
    <location>
        <begin position="29"/>
        <end position="341"/>
    </location>
</feature>
<dbReference type="Proteomes" id="UP000275394">
    <property type="component" value="Unassembled WGS sequence"/>
</dbReference>
<dbReference type="PANTHER" id="PTHR33376:SF7">
    <property type="entry name" value="C4-DICARBOXYLATE-BINDING PROTEIN DCTB"/>
    <property type="match status" value="1"/>
</dbReference>
<keyword evidence="2" id="KW-0813">Transport</keyword>
<keyword evidence="6" id="KW-1185">Reference proteome</keyword>
<dbReference type="Gene3D" id="3.40.190.170">
    <property type="entry name" value="Bacterial extracellular solute-binding protein, family 7"/>
    <property type="match status" value="1"/>
</dbReference>
<dbReference type="AlphaFoldDB" id="A0A3N2DP64"/>
<evidence type="ECO:0000313" key="5">
    <source>
        <dbReference type="EMBL" id="ROS01492.1"/>
    </source>
</evidence>
<accession>A0A3N2DP64</accession>
<comment type="similarity">
    <text evidence="1">Belongs to the bacterial solute-binding protein 7 family.</text>
</comment>
<dbReference type="Pfam" id="PF03480">
    <property type="entry name" value="DctP"/>
    <property type="match status" value="1"/>
</dbReference>
<feature type="signal peptide" evidence="4">
    <location>
        <begin position="1"/>
        <end position="28"/>
    </location>
</feature>
<evidence type="ECO:0000256" key="1">
    <source>
        <dbReference type="ARBA" id="ARBA00009023"/>
    </source>
</evidence>
<dbReference type="InterPro" id="IPR038404">
    <property type="entry name" value="TRAP_DctP_sf"/>
</dbReference>
<dbReference type="PANTHER" id="PTHR33376">
    <property type="match status" value="1"/>
</dbReference>
<keyword evidence="3 4" id="KW-0732">Signal</keyword>
<protein>
    <submittedName>
        <fullName evidence="5">TRAP-type C4-dicarboxylate transport system substrate-binding protein</fullName>
    </submittedName>
</protein>
<dbReference type="RefSeq" id="WP_211333632.1">
    <property type="nucleotide sequence ID" value="NZ_RKHR01000004.1"/>
</dbReference>
<dbReference type="EMBL" id="RKHR01000004">
    <property type="protein sequence ID" value="ROS01492.1"/>
    <property type="molecule type" value="Genomic_DNA"/>
</dbReference>
<dbReference type="CDD" id="cd13670">
    <property type="entry name" value="PBP2_TRAP_Tp0957_like"/>
    <property type="match status" value="1"/>
</dbReference>
<organism evidence="5 6">
    <name type="scientific">Sinobacterium caligoides</name>
    <dbReference type="NCBI Taxonomy" id="933926"/>
    <lineage>
        <taxon>Bacteria</taxon>
        <taxon>Pseudomonadati</taxon>
        <taxon>Pseudomonadota</taxon>
        <taxon>Gammaproteobacteria</taxon>
        <taxon>Cellvibrionales</taxon>
        <taxon>Spongiibacteraceae</taxon>
        <taxon>Sinobacterium</taxon>
    </lineage>
</organism>
<name>A0A3N2DP64_9GAMM</name>
<proteinExistence type="inferred from homology"/>
<gene>
    <name evidence="5" type="ORF">EDC56_1934</name>
</gene>